<dbReference type="GO" id="GO:0051992">
    <property type="term" value="F:UDP-N-acetylmuramoyl-L-alanyl-D-glutamyl-meso-2,6-diaminopimelyl-D-alanyl-D-alanine:undecaprenyl-phosphate transferase activity"/>
    <property type="evidence" value="ECO:0007669"/>
    <property type="project" value="RHEA"/>
</dbReference>
<dbReference type="PROSITE" id="PS01347">
    <property type="entry name" value="MRAY_1"/>
    <property type="match status" value="1"/>
</dbReference>
<comment type="subcellular location">
    <subcellularLocation>
        <location evidence="12">Cell inner membrane</location>
        <topology evidence="12">Multi-pass membrane protein</topology>
    </subcellularLocation>
    <subcellularLocation>
        <location evidence="1">Membrane</location>
        <topology evidence="1">Multi-pass membrane protein</topology>
    </subcellularLocation>
</comment>
<evidence type="ECO:0000256" key="6">
    <source>
        <dbReference type="ARBA" id="ARBA00022960"/>
    </source>
</evidence>
<evidence type="ECO:0000256" key="2">
    <source>
        <dbReference type="ARBA" id="ARBA00005583"/>
    </source>
</evidence>
<dbReference type="GO" id="GO:0009252">
    <property type="term" value="P:peptidoglycan biosynthetic process"/>
    <property type="evidence" value="ECO:0007669"/>
    <property type="project" value="UniProtKB-UniRule"/>
</dbReference>
<dbReference type="AlphaFoldDB" id="F4KSU7"/>
<dbReference type="PROSITE" id="PS01348">
    <property type="entry name" value="MRAY_2"/>
    <property type="match status" value="1"/>
</dbReference>
<keyword evidence="12 14" id="KW-0460">Magnesium</keyword>
<evidence type="ECO:0000256" key="4">
    <source>
        <dbReference type="ARBA" id="ARBA00022679"/>
    </source>
</evidence>
<feature type="binding site" evidence="14">
    <location>
        <position position="323"/>
    </location>
    <ligand>
        <name>Mg(2+)</name>
        <dbReference type="ChEBI" id="CHEBI:18420"/>
    </ligand>
</feature>
<dbReference type="GO" id="GO:0046872">
    <property type="term" value="F:metal ion binding"/>
    <property type="evidence" value="ECO:0007669"/>
    <property type="project" value="UniProtKB-KW"/>
</dbReference>
<dbReference type="InterPro" id="IPR003524">
    <property type="entry name" value="PNAcMuramoyl-5peptid_Trfase"/>
</dbReference>
<name>F4KSU7_HALH1</name>
<keyword evidence="9 12" id="KW-0472">Membrane</keyword>
<dbReference type="GO" id="GO:0051301">
    <property type="term" value="P:cell division"/>
    <property type="evidence" value="ECO:0007669"/>
    <property type="project" value="UniProtKB-KW"/>
</dbReference>
<dbReference type="KEGG" id="hhy:Halhy_1156"/>
<dbReference type="CDD" id="cd06852">
    <property type="entry name" value="GT_MraY"/>
    <property type="match status" value="1"/>
</dbReference>
<feature type="transmembrane region" description="Helical" evidence="12">
    <location>
        <begin position="77"/>
        <end position="95"/>
    </location>
</feature>
<dbReference type="EC" id="2.7.8.13" evidence="12 13"/>
<proteinExistence type="inferred from homology"/>
<feature type="transmembrane region" description="Helical" evidence="12">
    <location>
        <begin position="295"/>
        <end position="312"/>
    </location>
</feature>
<dbReference type="Pfam" id="PF00953">
    <property type="entry name" value="Glycos_transf_4"/>
    <property type="match status" value="1"/>
</dbReference>
<evidence type="ECO:0000256" key="10">
    <source>
        <dbReference type="ARBA" id="ARBA00023306"/>
    </source>
</evidence>
<dbReference type="EMBL" id="CP002691">
    <property type="protein sequence ID" value="AEE49054.1"/>
    <property type="molecule type" value="Genomic_DNA"/>
</dbReference>
<organism evidence="15 16">
    <name type="scientific">Haliscomenobacter hydrossis (strain ATCC 27775 / DSM 1100 / LMG 10767 / O)</name>
    <dbReference type="NCBI Taxonomy" id="760192"/>
    <lineage>
        <taxon>Bacteria</taxon>
        <taxon>Pseudomonadati</taxon>
        <taxon>Bacteroidota</taxon>
        <taxon>Saprospiria</taxon>
        <taxon>Saprospirales</taxon>
        <taxon>Haliscomenobacteraceae</taxon>
        <taxon>Haliscomenobacter</taxon>
    </lineage>
</organism>
<evidence type="ECO:0000256" key="5">
    <source>
        <dbReference type="ARBA" id="ARBA00022692"/>
    </source>
</evidence>
<keyword evidence="12" id="KW-1003">Cell membrane</keyword>
<evidence type="ECO:0000256" key="12">
    <source>
        <dbReference type="HAMAP-Rule" id="MF_00038"/>
    </source>
</evidence>
<comment type="similarity">
    <text evidence="2 12">Belongs to the glycosyltransferase 4 family. MraY subfamily.</text>
</comment>
<keyword evidence="11 12" id="KW-0961">Cell wall biogenesis/degradation</keyword>
<feature type="transmembrane region" description="Helical" evidence="12">
    <location>
        <begin position="319"/>
        <end position="340"/>
    </location>
</feature>
<comment type="cofactor">
    <cofactor evidence="12 14">
        <name>Mg(2+)</name>
        <dbReference type="ChEBI" id="CHEBI:18420"/>
    </cofactor>
</comment>
<reference key="2">
    <citation type="submission" date="2011-04" db="EMBL/GenBank/DDBJ databases">
        <title>Complete sequence of chromosome of Haliscomenobacter hydrossis DSM 1100.</title>
        <authorList>
            <consortium name="US DOE Joint Genome Institute (JGI-PGF)"/>
            <person name="Lucas S."/>
            <person name="Han J."/>
            <person name="Lapidus A."/>
            <person name="Bruce D."/>
            <person name="Goodwin L."/>
            <person name="Pitluck S."/>
            <person name="Peters L."/>
            <person name="Kyrpides N."/>
            <person name="Mavromatis K."/>
            <person name="Ivanova N."/>
            <person name="Ovchinnikova G."/>
            <person name="Pagani I."/>
            <person name="Daligault H."/>
            <person name="Detter J.C."/>
            <person name="Han C."/>
            <person name="Land M."/>
            <person name="Hauser L."/>
            <person name="Markowitz V."/>
            <person name="Cheng J.-F."/>
            <person name="Hugenholtz P."/>
            <person name="Woyke T."/>
            <person name="Wu D."/>
            <person name="Verbarg S."/>
            <person name="Frueling A."/>
            <person name="Brambilla E."/>
            <person name="Klenk H.-P."/>
            <person name="Eisen J.A."/>
        </authorList>
    </citation>
    <scope>NUCLEOTIDE SEQUENCE</scope>
    <source>
        <strain>DSM 1100</strain>
    </source>
</reference>
<dbReference type="UniPathway" id="UPA00219"/>
<dbReference type="InterPro" id="IPR000715">
    <property type="entry name" value="Glycosyl_transferase_4"/>
</dbReference>
<evidence type="ECO:0000256" key="13">
    <source>
        <dbReference type="NCBIfam" id="TIGR00445"/>
    </source>
</evidence>
<evidence type="ECO:0000256" key="8">
    <source>
        <dbReference type="ARBA" id="ARBA00022989"/>
    </source>
</evidence>
<keyword evidence="10 12" id="KW-0131">Cell cycle</keyword>
<dbReference type="eggNOG" id="COG0472">
    <property type="taxonomic scope" value="Bacteria"/>
</dbReference>
<comment type="pathway">
    <text evidence="12">Cell wall biogenesis; peptidoglycan biosynthesis.</text>
</comment>
<reference evidence="15 16" key="1">
    <citation type="journal article" date="2011" name="Stand. Genomic Sci.">
        <title>Complete genome sequence of Haliscomenobacter hydrossis type strain (O).</title>
        <authorList>
            <consortium name="US DOE Joint Genome Institute (JGI-PGF)"/>
            <person name="Daligault H."/>
            <person name="Lapidus A."/>
            <person name="Zeytun A."/>
            <person name="Nolan M."/>
            <person name="Lucas S."/>
            <person name="Del Rio T.G."/>
            <person name="Tice H."/>
            <person name="Cheng J.F."/>
            <person name="Tapia R."/>
            <person name="Han C."/>
            <person name="Goodwin L."/>
            <person name="Pitluck S."/>
            <person name="Liolios K."/>
            <person name="Pagani I."/>
            <person name="Ivanova N."/>
            <person name="Huntemann M."/>
            <person name="Mavromatis K."/>
            <person name="Mikhailova N."/>
            <person name="Pati A."/>
            <person name="Chen A."/>
            <person name="Palaniappan K."/>
            <person name="Land M."/>
            <person name="Hauser L."/>
            <person name="Brambilla E.M."/>
            <person name="Rohde M."/>
            <person name="Verbarg S."/>
            <person name="Goker M."/>
            <person name="Bristow J."/>
            <person name="Eisen J.A."/>
            <person name="Markowitz V."/>
            <person name="Hugenholtz P."/>
            <person name="Kyrpides N.C."/>
            <person name="Klenk H.P."/>
            <person name="Woyke T."/>
        </authorList>
    </citation>
    <scope>NUCLEOTIDE SEQUENCE [LARGE SCALE GENOMIC DNA]</scope>
    <source>
        <strain evidence="16">ATCC 27775 / DSM 1100 / LMG 10767 / O</strain>
    </source>
</reference>
<feature type="transmembrane region" description="Helical" evidence="12">
    <location>
        <begin position="346"/>
        <end position="369"/>
    </location>
</feature>
<keyword evidence="4 12" id="KW-0808">Transferase</keyword>
<dbReference type="HAMAP" id="MF_00038">
    <property type="entry name" value="MraY"/>
    <property type="match status" value="1"/>
</dbReference>
<evidence type="ECO:0000256" key="3">
    <source>
        <dbReference type="ARBA" id="ARBA00022618"/>
    </source>
</evidence>
<dbReference type="RefSeq" id="WP_013763609.1">
    <property type="nucleotide sequence ID" value="NC_015510.1"/>
</dbReference>
<dbReference type="HOGENOM" id="CLU_023982_0_0_10"/>
<keyword evidence="6 12" id="KW-0133">Cell shape</keyword>
<evidence type="ECO:0000256" key="14">
    <source>
        <dbReference type="PIRSR" id="PIRSR600715-1"/>
    </source>
</evidence>
<sequence length="422" mass="46562">MLINLVDWLQANFGHFKGAGLFQYITFRAGVAIIISLLISLVLGGRIIKYLRKQQISDDNREELGLAGLAAKKGTPTMGGVIIILAILIPCLLMSKLDNIYVIIMVMTTSWMAIIGFVDDYIKVFKKNKAGLSGRYKIIGQVVLGIIIATAMMFNRDIKVRVETNAARELGLTEADRVSSFIYIEDRDGAIEKADYKTNVTNVPFLKNNHLDYAWLMPGDVETGKKWLWLLYIPFIIIVVTAVSNAANLTDGIDGLATGVSGIIGATLGILAYVSSNAIAANYLNILHLPGTEELVVFSACLVGACIGFLWYNAFPAQVFMGDTGSLTLGGIIAALAILLRKELLIPVLCGIFVVENLSVVLQVAYFKYTKKRYGEGRRIFLMSPLHHHYQKKGMHEVKIVTRFWIIGILLAVMTIITLKIR</sequence>
<dbReference type="InterPro" id="IPR018480">
    <property type="entry name" value="PNAcMuramoyl-5peptid_Trfase_CS"/>
</dbReference>
<dbReference type="Proteomes" id="UP000008461">
    <property type="component" value="Chromosome"/>
</dbReference>
<accession>F4KSU7</accession>
<protein>
    <recommendedName>
        <fullName evidence="12 13">Phospho-N-acetylmuramoyl-pentapeptide-transferase</fullName>
        <ecNumber evidence="12 13">2.7.8.13</ecNumber>
    </recommendedName>
    <alternativeName>
        <fullName evidence="12">UDP-MurNAc-pentapeptide phosphotransferase</fullName>
    </alternativeName>
</protein>
<feature type="transmembrane region" description="Helical" evidence="12">
    <location>
        <begin position="256"/>
        <end position="275"/>
    </location>
</feature>
<keyword evidence="12 14" id="KW-0479">Metal-binding</keyword>
<dbReference type="GO" id="GO:0071555">
    <property type="term" value="P:cell wall organization"/>
    <property type="evidence" value="ECO:0007669"/>
    <property type="project" value="UniProtKB-KW"/>
</dbReference>
<feature type="transmembrane region" description="Helical" evidence="12">
    <location>
        <begin position="20"/>
        <end position="43"/>
    </location>
</feature>
<dbReference type="PANTHER" id="PTHR22926">
    <property type="entry name" value="PHOSPHO-N-ACETYLMURAMOYL-PENTAPEPTIDE-TRANSFERASE"/>
    <property type="match status" value="1"/>
</dbReference>
<dbReference type="Pfam" id="PF10555">
    <property type="entry name" value="MraY_sig1"/>
    <property type="match status" value="1"/>
</dbReference>
<evidence type="ECO:0000256" key="1">
    <source>
        <dbReference type="ARBA" id="ARBA00004141"/>
    </source>
</evidence>
<keyword evidence="7 12" id="KW-0573">Peptidoglycan synthesis</keyword>
<keyword evidence="8 12" id="KW-1133">Transmembrane helix</keyword>
<feature type="transmembrane region" description="Helical" evidence="12">
    <location>
        <begin position="400"/>
        <end position="419"/>
    </location>
</feature>
<comment type="function">
    <text evidence="12">Catalyzes the initial step of the lipid cycle reactions in the biosynthesis of the cell wall peptidoglycan: transfers peptidoglycan precursor phospho-MurNAc-pentapeptide from UDP-MurNAc-pentapeptide onto the lipid carrier undecaprenyl phosphate, yielding undecaprenyl-pyrophosphoryl-MurNAc-pentapeptide, known as lipid I.</text>
</comment>
<gene>
    <name evidence="12" type="primary">mraY</name>
    <name evidence="15" type="ordered locus">Halhy_1156</name>
</gene>
<evidence type="ECO:0000256" key="9">
    <source>
        <dbReference type="ARBA" id="ARBA00023136"/>
    </source>
</evidence>
<dbReference type="OrthoDB" id="9805475at2"/>
<keyword evidence="12" id="KW-0997">Cell inner membrane</keyword>
<feature type="binding site" evidence="14">
    <location>
        <position position="248"/>
    </location>
    <ligand>
        <name>Mg(2+)</name>
        <dbReference type="ChEBI" id="CHEBI:18420"/>
    </ligand>
</feature>
<keyword evidence="5 12" id="KW-0812">Transmembrane</keyword>
<evidence type="ECO:0000256" key="7">
    <source>
        <dbReference type="ARBA" id="ARBA00022984"/>
    </source>
</evidence>
<dbReference type="STRING" id="760192.Halhy_1156"/>
<feature type="transmembrane region" description="Helical" evidence="12">
    <location>
        <begin position="101"/>
        <end position="122"/>
    </location>
</feature>
<feature type="transmembrane region" description="Helical" evidence="12">
    <location>
        <begin position="134"/>
        <end position="154"/>
    </location>
</feature>
<comment type="catalytic activity">
    <reaction evidence="12">
        <text>UDP-N-acetyl-alpha-D-muramoyl-L-alanyl-gamma-D-glutamyl-meso-2,6-diaminopimeloyl-D-alanyl-D-alanine + di-trans,octa-cis-undecaprenyl phosphate = di-trans,octa-cis-undecaprenyl diphospho-N-acetyl-alpha-D-muramoyl-L-alanyl-D-glutamyl-meso-2,6-diaminopimeloyl-D-alanyl-D-alanine + UMP</text>
        <dbReference type="Rhea" id="RHEA:28386"/>
        <dbReference type="ChEBI" id="CHEBI:57865"/>
        <dbReference type="ChEBI" id="CHEBI:60392"/>
        <dbReference type="ChEBI" id="CHEBI:61386"/>
        <dbReference type="ChEBI" id="CHEBI:61387"/>
        <dbReference type="EC" id="2.7.8.13"/>
    </reaction>
</comment>
<keyword evidence="16" id="KW-1185">Reference proteome</keyword>
<dbReference type="PANTHER" id="PTHR22926:SF5">
    <property type="entry name" value="PHOSPHO-N-ACETYLMURAMOYL-PENTAPEPTIDE-TRANSFERASE HOMOLOG"/>
    <property type="match status" value="1"/>
</dbReference>
<evidence type="ECO:0000256" key="11">
    <source>
        <dbReference type="ARBA" id="ARBA00023316"/>
    </source>
</evidence>
<dbReference type="GO" id="GO:0005886">
    <property type="term" value="C:plasma membrane"/>
    <property type="evidence" value="ECO:0007669"/>
    <property type="project" value="UniProtKB-SubCell"/>
</dbReference>
<evidence type="ECO:0000313" key="16">
    <source>
        <dbReference type="Proteomes" id="UP000008461"/>
    </source>
</evidence>
<feature type="transmembrane region" description="Helical" evidence="12">
    <location>
        <begin position="227"/>
        <end position="249"/>
    </location>
</feature>
<dbReference type="GO" id="GO:0008963">
    <property type="term" value="F:phospho-N-acetylmuramoyl-pentapeptide-transferase activity"/>
    <property type="evidence" value="ECO:0007669"/>
    <property type="project" value="UniProtKB-UniRule"/>
</dbReference>
<evidence type="ECO:0000313" key="15">
    <source>
        <dbReference type="EMBL" id="AEE49054.1"/>
    </source>
</evidence>
<keyword evidence="3 12" id="KW-0132">Cell division</keyword>
<dbReference type="NCBIfam" id="TIGR00445">
    <property type="entry name" value="mraY"/>
    <property type="match status" value="1"/>
</dbReference>
<dbReference type="GO" id="GO:0008360">
    <property type="term" value="P:regulation of cell shape"/>
    <property type="evidence" value="ECO:0007669"/>
    <property type="project" value="UniProtKB-KW"/>
</dbReference>